<feature type="region of interest" description="Disordered" evidence="1">
    <location>
        <begin position="1"/>
        <end position="22"/>
    </location>
</feature>
<evidence type="ECO:0000313" key="3">
    <source>
        <dbReference type="EMBL" id="KAE9526980.1"/>
    </source>
</evidence>
<organism evidence="3 4">
    <name type="scientific">Aphis glycines</name>
    <name type="common">Soybean aphid</name>
    <dbReference type="NCBI Taxonomy" id="307491"/>
    <lineage>
        <taxon>Eukaryota</taxon>
        <taxon>Metazoa</taxon>
        <taxon>Ecdysozoa</taxon>
        <taxon>Arthropoda</taxon>
        <taxon>Hexapoda</taxon>
        <taxon>Insecta</taxon>
        <taxon>Pterygota</taxon>
        <taxon>Neoptera</taxon>
        <taxon>Paraneoptera</taxon>
        <taxon>Hemiptera</taxon>
        <taxon>Sternorrhyncha</taxon>
        <taxon>Aphidomorpha</taxon>
        <taxon>Aphidoidea</taxon>
        <taxon>Aphididae</taxon>
        <taxon>Aphidini</taxon>
        <taxon>Aphis</taxon>
        <taxon>Aphis</taxon>
    </lineage>
</organism>
<dbReference type="AlphaFoldDB" id="A0A6G0T774"/>
<name>A0A6G0T774_APHGL</name>
<proteinExistence type="predicted"/>
<evidence type="ECO:0000256" key="1">
    <source>
        <dbReference type="SAM" id="MobiDB-lite"/>
    </source>
</evidence>
<protein>
    <submittedName>
        <fullName evidence="3">Uncharacterized protein</fullName>
    </submittedName>
</protein>
<comment type="caution">
    <text evidence="3">The sequence shown here is derived from an EMBL/GenBank/DDBJ whole genome shotgun (WGS) entry which is preliminary data.</text>
</comment>
<reference evidence="3 4" key="1">
    <citation type="submission" date="2019-08" db="EMBL/GenBank/DDBJ databases">
        <title>The genome of the soybean aphid Biotype 1, its phylome, world population structure and adaptation to the North American continent.</title>
        <authorList>
            <person name="Giordano R."/>
            <person name="Donthu R.K."/>
            <person name="Hernandez A.G."/>
            <person name="Wright C.L."/>
            <person name="Zimin A.V."/>
        </authorList>
    </citation>
    <scope>NUCLEOTIDE SEQUENCE [LARGE SCALE GENOMIC DNA]</scope>
    <source>
        <tissue evidence="3">Whole aphids</tissue>
    </source>
</reference>
<dbReference type="EMBL" id="VYZN01000054">
    <property type="protein sequence ID" value="KAE9526980.1"/>
    <property type="molecule type" value="Genomic_DNA"/>
</dbReference>
<keyword evidence="4" id="KW-1185">Reference proteome</keyword>
<gene>
    <name evidence="3" type="ORF">AGLY_013628</name>
</gene>
<keyword evidence="2" id="KW-0812">Transmembrane</keyword>
<evidence type="ECO:0000256" key="2">
    <source>
        <dbReference type="SAM" id="Phobius"/>
    </source>
</evidence>
<sequence length="223" mass="26698">MKYFETQCDVTNKSHSPPPINKNKKSKYSFTLNYFYNIYKEKNHNTLCSSFVFVYYTSTKFYSQTHARWIFYSVNKSIFRSITFWYTFICLFATRSKLFNAHQCISGPVVNDHKHSTDNTQKKYHYNRCYLINILILFFLLWARKENRIINHDQYLLIALKTKFENNHFIYNTIDFVLYKILSLIKNYKLPCRNTNCSIVLRLSLCLLLVTICLALENMPPTD</sequence>
<evidence type="ECO:0000313" key="4">
    <source>
        <dbReference type="Proteomes" id="UP000475862"/>
    </source>
</evidence>
<accession>A0A6G0T774</accession>
<feature type="transmembrane region" description="Helical" evidence="2">
    <location>
        <begin position="124"/>
        <end position="143"/>
    </location>
</feature>
<keyword evidence="2" id="KW-1133">Transmembrane helix</keyword>
<feature type="transmembrane region" description="Helical" evidence="2">
    <location>
        <begin position="199"/>
        <end position="217"/>
    </location>
</feature>
<dbReference type="Proteomes" id="UP000475862">
    <property type="component" value="Unassembled WGS sequence"/>
</dbReference>
<keyword evidence="2" id="KW-0472">Membrane</keyword>